<dbReference type="InterPro" id="IPR001650">
    <property type="entry name" value="Helicase_C-like"/>
</dbReference>
<dbReference type="GO" id="GO:0016787">
    <property type="term" value="F:hydrolase activity"/>
    <property type="evidence" value="ECO:0007669"/>
    <property type="project" value="UniProtKB-KW"/>
</dbReference>
<keyword evidence="5" id="KW-1185">Reference proteome</keyword>
<dbReference type="PANTHER" id="PTHR45766:SF6">
    <property type="entry name" value="SWI_SNF-RELATED MATRIX-ASSOCIATED ACTIN-DEPENDENT REGULATOR OF CHROMATIN SUBFAMILY A-LIKE PROTEIN 1"/>
    <property type="match status" value="1"/>
</dbReference>
<dbReference type="Gene3D" id="3.40.50.300">
    <property type="entry name" value="P-loop containing nucleotide triphosphate hydrolases"/>
    <property type="match status" value="1"/>
</dbReference>
<evidence type="ECO:0000313" key="5">
    <source>
        <dbReference type="Proteomes" id="UP000319848"/>
    </source>
</evidence>
<evidence type="ECO:0000313" key="4">
    <source>
        <dbReference type="EMBL" id="TWI15153.1"/>
    </source>
</evidence>
<dbReference type="CDD" id="cd18793">
    <property type="entry name" value="SF2_C_SNF"/>
    <property type="match status" value="1"/>
</dbReference>
<dbReference type="Pfam" id="PF00271">
    <property type="entry name" value="Helicase_C"/>
    <property type="match status" value="1"/>
</dbReference>
<dbReference type="PROSITE" id="PS51192">
    <property type="entry name" value="HELICASE_ATP_BIND_1"/>
    <property type="match status" value="1"/>
</dbReference>
<feature type="domain" description="Helicase ATP-binding" evidence="2">
    <location>
        <begin position="272"/>
        <end position="412"/>
    </location>
</feature>
<dbReference type="CDD" id="cd09178">
    <property type="entry name" value="PLDc_N_Snf2_like"/>
    <property type="match status" value="1"/>
</dbReference>
<dbReference type="SMART" id="SM00487">
    <property type="entry name" value="DEXDc"/>
    <property type="match status" value="1"/>
</dbReference>
<dbReference type="SUPFAM" id="SSF52540">
    <property type="entry name" value="P-loop containing nucleoside triphosphate hydrolases"/>
    <property type="match status" value="2"/>
</dbReference>
<dbReference type="AlphaFoldDB" id="V6RXG2"/>
<evidence type="ECO:0000259" key="3">
    <source>
        <dbReference type="PROSITE" id="PS51194"/>
    </source>
</evidence>
<dbReference type="InterPro" id="IPR049730">
    <property type="entry name" value="SNF2/RAD54-like_C"/>
</dbReference>
<keyword evidence="1" id="KW-0378">Hydrolase</keyword>
<dbReference type="STRING" id="1341154.FCR2A7T_25990"/>
<reference evidence="4 5" key="1">
    <citation type="journal article" date="2015" name="Stand. Genomic Sci.">
        <title>Genomic Encyclopedia of Bacterial and Archaeal Type Strains, Phase III: the genomes of soil and plant-associated and newly described type strains.</title>
        <authorList>
            <person name="Whitman W.B."/>
            <person name="Woyke T."/>
            <person name="Klenk H.P."/>
            <person name="Zhou Y."/>
            <person name="Lilburn T.G."/>
            <person name="Beck B.J."/>
            <person name="De Vos P."/>
            <person name="Vandamme P."/>
            <person name="Eisen J.A."/>
            <person name="Garrity G."/>
            <person name="Hugenholtz P."/>
            <person name="Kyrpides N.C."/>
        </authorList>
    </citation>
    <scope>NUCLEOTIDE SEQUENCE [LARGE SCALE GENOMIC DNA]</scope>
    <source>
        <strain evidence="4 5">CGMCC 1.7270</strain>
    </source>
</reference>
<name>V6RXG2_9FLAO</name>
<evidence type="ECO:0000256" key="1">
    <source>
        <dbReference type="ARBA" id="ARBA00022801"/>
    </source>
</evidence>
<dbReference type="InterPro" id="IPR038718">
    <property type="entry name" value="SNF2-like_sf"/>
</dbReference>
<dbReference type="InterPro" id="IPR014001">
    <property type="entry name" value="Helicase_ATP-bd"/>
</dbReference>
<dbReference type="Gene3D" id="3.40.50.10810">
    <property type="entry name" value="Tandem AAA-ATPase domain"/>
    <property type="match status" value="2"/>
</dbReference>
<proteinExistence type="predicted"/>
<dbReference type="InterPro" id="IPR000330">
    <property type="entry name" value="SNF2_N"/>
</dbReference>
<dbReference type="RefSeq" id="WP_023571692.1">
    <property type="nucleotide sequence ID" value="NZ_AVBI01000019.1"/>
</dbReference>
<sequence length="1124" mass="130738">MANNFITNNKTHKSLKGRLNTLIGISDELKFLVGFFYFSGWQELFENLKKNENLTLKLLVGLQVDQILNKIVEHGSQEEEQSHDDQFNQFMTSMGNAINNEEMDTEAFYNQVEFFLQMLNEKRLIIRKTENSNHAKLYLFRLNEEQANIQAMTGQFITGSSNLTRAGLSGQEEFNVEIKDYGFNEAETYFDELWERSIPISEIDDRKEFLIQFIQHKSQAASVTPFEAYVLILKTYLDLQQQKQIKPEIENLLEEKGYKKYSYQLDAVNQALNIINEYNGVIIADVVGLGKSVIATLIAKNLGKRGMIICPPGLVGDKTYSTGWWGYINEFNLYDWEVESRGKLEDLADTIQTKGIEVVIVDEAHYFRNQDTADYEALLTICRDRTVILLTATPFNNSPADIFALLKLFIVPGKSGITIDDNIEGLFRAYNYRYKRLSDIIKNWNSKEPKKIRKAEQLYVSMLGKELPIDVNSVRHETKVLANQIKNIISSVLIRRNRLDLKEDYVYREEVGDLSTVKDPVELFYLLTHEQNTFYDKILNEYFEENGRFKGAIYQPFSYVKIVDEDALDEEGNRAFQQQRNLYDFMRRLLVKRFESSFGAFSKSIDRFLNVHLIVRDFIEKSNGKYILDRGLIEKILSYDEDDIDKVLDDYSKELLTKKTPKNNTVYNLDDFQRRTDFLEDIDSDIVVFQEIQQQLKELNIVDHDPKRERIAEQIKLILENDKNRKIILFSEYVDTIKHLEDYFRKEFGNKLIVCDGKVSKEMKKHLDSDFNAQYKGSQTNHFDILITSDKLSEGFNLNRAGVIINYDIPWNPTRVIQRVGRINRIGTKVFDELYIYNFFPSEIGADIVKSREIASQKMFLIHSSLGEDSKIFDVEEEPTASGLFNKLNQNPEEEGEVNTSTHIRNIFKDIEEKYPEAIKKISDLPTRVKTAKSFDKYQLNVLRKKGLSLFAQIIENLEGTQSHIKEITFEDLVTNVQCEYDENKSPLSKDFWTNYESIKTFKPQYKTGRSDIALESKALDNLKIFLKVLPANEEGLANFSKMLIKDLKKYHTLSSRTLGRLGRKSINPKSNEKEIEAFKKEIIWVRNHFGDDYLDRILKRVDNQKNEVIIAVENNDTHSKSVQ</sequence>
<comment type="caution">
    <text evidence="4">The sequence shown here is derived from an EMBL/GenBank/DDBJ whole genome shotgun (WGS) entry which is preliminary data.</text>
</comment>
<dbReference type="GO" id="GO:0005524">
    <property type="term" value="F:ATP binding"/>
    <property type="evidence" value="ECO:0007669"/>
    <property type="project" value="InterPro"/>
</dbReference>
<dbReference type="Pfam" id="PF00176">
    <property type="entry name" value="SNF2-rel_dom"/>
    <property type="match status" value="1"/>
</dbReference>
<dbReference type="SMART" id="SM00490">
    <property type="entry name" value="HELICc"/>
    <property type="match status" value="1"/>
</dbReference>
<dbReference type="PANTHER" id="PTHR45766">
    <property type="entry name" value="DNA ANNEALING HELICASE AND ENDONUCLEASE ZRANB3 FAMILY MEMBER"/>
    <property type="match status" value="1"/>
</dbReference>
<gene>
    <name evidence="4" type="ORF">IP98_00141</name>
</gene>
<dbReference type="InterPro" id="IPR027417">
    <property type="entry name" value="P-loop_NTPase"/>
</dbReference>
<feature type="domain" description="Helicase C-terminal" evidence="3">
    <location>
        <begin position="714"/>
        <end position="870"/>
    </location>
</feature>
<dbReference type="Gene3D" id="3.30.870.10">
    <property type="entry name" value="Endonuclease Chain A"/>
    <property type="match status" value="1"/>
</dbReference>
<dbReference type="EMBL" id="VLKQ01000001">
    <property type="protein sequence ID" value="TWI15153.1"/>
    <property type="molecule type" value="Genomic_DNA"/>
</dbReference>
<dbReference type="PROSITE" id="PS51194">
    <property type="entry name" value="HELICASE_CTER"/>
    <property type="match status" value="1"/>
</dbReference>
<protein>
    <submittedName>
        <fullName evidence="4">SNF2 domain-containing protein</fullName>
    </submittedName>
</protein>
<evidence type="ECO:0000259" key="2">
    <source>
        <dbReference type="PROSITE" id="PS51192"/>
    </source>
</evidence>
<accession>V6RXG2</accession>
<dbReference type="Proteomes" id="UP000319848">
    <property type="component" value="Unassembled WGS sequence"/>
</dbReference>
<dbReference type="OrthoDB" id="9814088at2"/>
<organism evidence="4 5">
    <name type="scientific">Flavobacterium cauense R2A-7</name>
    <dbReference type="NCBI Taxonomy" id="1341154"/>
    <lineage>
        <taxon>Bacteria</taxon>
        <taxon>Pseudomonadati</taxon>
        <taxon>Bacteroidota</taxon>
        <taxon>Flavobacteriia</taxon>
        <taxon>Flavobacteriales</taxon>
        <taxon>Flavobacteriaceae</taxon>
        <taxon>Flavobacterium</taxon>
    </lineage>
</organism>